<accession>A0A4S2MU14</accession>
<keyword evidence="1" id="KW-1133">Transmembrane helix</keyword>
<proteinExistence type="predicted"/>
<feature type="transmembrane region" description="Helical" evidence="1">
    <location>
        <begin position="77"/>
        <end position="95"/>
    </location>
</feature>
<dbReference type="AlphaFoldDB" id="A0A4S2MU14"/>
<evidence type="ECO:0000256" key="1">
    <source>
        <dbReference type="SAM" id="Phobius"/>
    </source>
</evidence>
<dbReference type="EMBL" id="ML220127">
    <property type="protein sequence ID" value="TGZ79977.1"/>
    <property type="molecule type" value="Genomic_DNA"/>
</dbReference>
<gene>
    <name evidence="2" type="ORF">EX30DRAFT_66404</name>
</gene>
<organism evidence="2 3">
    <name type="scientific">Ascodesmis nigricans</name>
    <dbReference type="NCBI Taxonomy" id="341454"/>
    <lineage>
        <taxon>Eukaryota</taxon>
        <taxon>Fungi</taxon>
        <taxon>Dikarya</taxon>
        <taxon>Ascomycota</taxon>
        <taxon>Pezizomycotina</taxon>
        <taxon>Pezizomycetes</taxon>
        <taxon>Pezizales</taxon>
        <taxon>Ascodesmidaceae</taxon>
        <taxon>Ascodesmis</taxon>
    </lineage>
</organism>
<reference evidence="2 3" key="1">
    <citation type="submission" date="2019-04" db="EMBL/GenBank/DDBJ databases">
        <title>Comparative genomics and transcriptomics to analyze fruiting body development in filamentous ascomycetes.</title>
        <authorList>
            <consortium name="DOE Joint Genome Institute"/>
            <person name="Lutkenhaus R."/>
            <person name="Traeger S."/>
            <person name="Breuer J."/>
            <person name="Kuo A."/>
            <person name="Lipzen A."/>
            <person name="Pangilinan J."/>
            <person name="Dilworth D."/>
            <person name="Sandor L."/>
            <person name="Poggeler S."/>
            <person name="Barry K."/>
            <person name="Grigoriev I.V."/>
            <person name="Nowrousian M."/>
        </authorList>
    </citation>
    <scope>NUCLEOTIDE SEQUENCE [LARGE SCALE GENOMIC DNA]</scope>
    <source>
        <strain evidence="2 3">CBS 389.68</strain>
    </source>
</reference>
<dbReference type="Proteomes" id="UP000298138">
    <property type="component" value="Unassembled WGS sequence"/>
</dbReference>
<keyword evidence="1" id="KW-0812">Transmembrane</keyword>
<dbReference type="InParanoid" id="A0A4S2MU14"/>
<protein>
    <submittedName>
        <fullName evidence="2">Uncharacterized protein</fullName>
    </submittedName>
</protein>
<evidence type="ECO:0000313" key="2">
    <source>
        <dbReference type="EMBL" id="TGZ79977.1"/>
    </source>
</evidence>
<feature type="transmembrane region" description="Helical" evidence="1">
    <location>
        <begin position="12"/>
        <end position="38"/>
    </location>
</feature>
<name>A0A4S2MU14_9PEZI</name>
<evidence type="ECO:0000313" key="3">
    <source>
        <dbReference type="Proteomes" id="UP000298138"/>
    </source>
</evidence>
<sequence length="97" mass="11419">MICYRLVGLDLVGRFLLFYRVGFFTLLMGAVETMIPLYDTLRWNLLWGFMLDDTEGWDRYCNSGGCQDEWRLAVDAAVFWCFLLYACNLLICLYLQC</sequence>
<keyword evidence="3" id="KW-1185">Reference proteome</keyword>
<keyword evidence="1" id="KW-0472">Membrane</keyword>